<keyword evidence="2" id="KW-1185">Reference proteome</keyword>
<comment type="caution">
    <text evidence="1">The sequence shown here is derived from an EMBL/GenBank/DDBJ whole genome shotgun (WGS) entry which is preliminary data.</text>
</comment>
<accession>A0A6S7GPV7</accession>
<name>A0A6S7GPV7_PARCT</name>
<dbReference type="AlphaFoldDB" id="A0A6S7GPV7"/>
<dbReference type="EMBL" id="CACRXK020001885">
    <property type="protein sequence ID" value="CAB3991606.1"/>
    <property type="molecule type" value="Genomic_DNA"/>
</dbReference>
<dbReference type="InterPro" id="IPR015943">
    <property type="entry name" value="WD40/YVTN_repeat-like_dom_sf"/>
</dbReference>
<dbReference type="SUPFAM" id="SSF69322">
    <property type="entry name" value="Tricorn protease domain 2"/>
    <property type="match status" value="1"/>
</dbReference>
<dbReference type="Proteomes" id="UP001152795">
    <property type="component" value="Unassembled WGS sequence"/>
</dbReference>
<evidence type="ECO:0000313" key="2">
    <source>
        <dbReference type="Proteomes" id="UP001152795"/>
    </source>
</evidence>
<protein>
    <submittedName>
        <fullName evidence="1">Uncharacterized protein LOC110247776</fullName>
    </submittedName>
</protein>
<proteinExistence type="predicted"/>
<reference evidence="1" key="1">
    <citation type="submission" date="2020-04" db="EMBL/GenBank/DDBJ databases">
        <authorList>
            <person name="Alioto T."/>
            <person name="Alioto T."/>
            <person name="Gomez Garrido J."/>
        </authorList>
    </citation>
    <scope>NUCLEOTIDE SEQUENCE</scope>
    <source>
        <strain evidence="1">A484AB</strain>
    </source>
</reference>
<dbReference type="Gene3D" id="2.130.10.10">
    <property type="entry name" value="YVTN repeat-like/Quinoprotein amine dehydrogenase"/>
    <property type="match status" value="1"/>
</dbReference>
<evidence type="ECO:0000313" key="1">
    <source>
        <dbReference type="EMBL" id="CAB3991606.1"/>
    </source>
</evidence>
<sequence length="142" mass="16016">MIKGEDPHVYICDNTGMLQHKFEHHSSWRLSLGISEQDKIITLSDDGKAMVIFSEEGNLKSTVKLPEGHEIFGVAYHYAIRKIIVLACSDKNNSYFLLCYTEAGDLETSTFLRKRIDQERINITSHPSGPVAVVTDKSITFI</sequence>
<gene>
    <name evidence="1" type="ORF">PACLA_8A040385</name>
</gene>
<organism evidence="1 2">
    <name type="scientific">Paramuricea clavata</name>
    <name type="common">Red gorgonian</name>
    <name type="synonym">Violescent sea-whip</name>
    <dbReference type="NCBI Taxonomy" id="317549"/>
    <lineage>
        <taxon>Eukaryota</taxon>
        <taxon>Metazoa</taxon>
        <taxon>Cnidaria</taxon>
        <taxon>Anthozoa</taxon>
        <taxon>Octocorallia</taxon>
        <taxon>Malacalcyonacea</taxon>
        <taxon>Plexauridae</taxon>
        <taxon>Paramuricea</taxon>
    </lineage>
</organism>